<dbReference type="AlphaFoldDB" id="A0A1F7UXP9"/>
<evidence type="ECO:0000256" key="3">
    <source>
        <dbReference type="HAMAP-Rule" id="MF_00385"/>
    </source>
</evidence>
<organism evidence="5 6">
    <name type="scientific">Candidatus Uhrbacteria bacterium RIFCSPLOWO2_01_FULL_47_25</name>
    <dbReference type="NCBI Taxonomy" id="1802402"/>
    <lineage>
        <taxon>Bacteria</taxon>
        <taxon>Candidatus Uhriibacteriota</taxon>
    </lineage>
</organism>
<dbReference type="GO" id="GO:0006412">
    <property type="term" value="P:translation"/>
    <property type="evidence" value="ECO:0007669"/>
    <property type="project" value="UniProtKB-UniRule"/>
</dbReference>
<comment type="similarity">
    <text evidence="3">Belongs to the bacterial ribosomal protein bS16 family.</text>
</comment>
<dbReference type="HAMAP" id="MF_00385">
    <property type="entry name" value="Ribosomal_bS16"/>
    <property type="match status" value="1"/>
</dbReference>
<proteinExistence type="inferred from homology"/>
<dbReference type="GO" id="GO:0005737">
    <property type="term" value="C:cytoplasm"/>
    <property type="evidence" value="ECO:0007669"/>
    <property type="project" value="UniProtKB-ARBA"/>
</dbReference>
<name>A0A1F7UXP9_9BACT</name>
<dbReference type="Pfam" id="PF00886">
    <property type="entry name" value="Ribosomal_S16"/>
    <property type="match status" value="1"/>
</dbReference>
<dbReference type="EMBL" id="MGEK01000022">
    <property type="protein sequence ID" value="OGL82437.1"/>
    <property type="molecule type" value="Genomic_DNA"/>
</dbReference>
<dbReference type="GO" id="GO:0003735">
    <property type="term" value="F:structural constituent of ribosome"/>
    <property type="evidence" value="ECO:0007669"/>
    <property type="project" value="InterPro"/>
</dbReference>
<protein>
    <recommendedName>
        <fullName evidence="3">Small ribosomal subunit protein bS16</fullName>
    </recommendedName>
</protein>
<dbReference type="Proteomes" id="UP000176846">
    <property type="component" value="Unassembled WGS sequence"/>
</dbReference>
<evidence type="ECO:0000256" key="2">
    <source>
        <dbReference type="ARBA" id="ARBA00023274"/>
    </source>
</evidence>
<feature type="region of interest" description="Disordered" evidence="4">
    <location>
        <begin position="114"/>
        <end position="140"/>
    </location>
</feature>
<gene>
    <name evidence="3" type="primary">rpsP</name>
    <name evidence="5" type="ORF">A2936_03200</name>
</gene>
<keyword evidence="1 3" id="KW-0689">Ribosomal protein</keyword>
<reference evidence="5 6" key="1">
    <citation type="journal article" date="2016" name="Nat. Commun.">
        <title>Thousands of microbial genomes shed light on interconnected biogeochemical processes in an aquifer system.</title>
        <authorList>
            <person name="Anantharaman K."/>
            <person name="Brown C.T."/>
            <person name="Hug L.A."/>
            <person name="Sharon I."/>
            <person name="Castelle C.J."/>
            <person name="Probst A.J."/>
            <person name="Thomas B.C."/>
            <person name="Singh A."/>
            <person name="Wilkins M.J."/>
            <person name="Karaoz U."/>
            <person name="Brodie E.L."/>
            <person name="Williams K.H."/>
            <person name="Hubbard S.S."/>
            <person name="Banfield J.F."/>
        </authorList>
    </citation>
    <scope>NUCLEOTIDE SEQUENCE [LARGE SCALE GENOMIC DNA]</scope>
</reference>
<dbReference type="PANTHER" id="PTHR12919">
    <property type="entry name" value="30S RIBOSOMAL PROTEIN S16"/>
    <property type="match status" value="1"/>
</dbReference>
<evidence type="ECO:0000313" key="6">
    <source>
        <dbReference type="Proteomes" id="UP000176846"/>
    </source>
</evidence>
<dbReference type="GO" id="GO:0015935">
    <property type="term" value="C:small ribosomal subunit"/>
    <property type="evidence" value="ECO:0007669"/>
    <property type="project" value="TreeGrafter"/>
</dbReference>
<evidence type="ECO:0000256" key="4">
    <source>
        <dbReference type="SAM" id="MobiDB-lite"/>
    </source>
</evidence>
<dbReference type="PANTHER" id="PTHR12919:SF20">
    <property type="entry name" value="SMALL RIBOSOMAL SUBUNIT PROTEIN BS16M"/>
    <property type="match status" value="1"/>
</dbReference>
<sequence>MLTIRLSRVGKKKQPTYRLIVSEKSKDPWGDNLEILGHFNPRTNPPTIVIKADRVKHWISKGATTSDTVNNLLIDQGIVTGEKRRIVKISKNRAAVAKEAIAKQAEATAKATAIADKQAAETSVEPVAEIAPSELAPETT</sequence>
<dbReference type="SUPFAM" id="SSF54565">
    <property type="entry name" value="Ribosomal protein S16"/>
    <property type="match status" value="1"/>
</dbReference>
<dbReference type="PROSITE" id="PS00732">
    <property type="entry name" value="RIBOSOMAL_S16"/>
    <property type="match status" value="1"/>
</dbReference>
<dbReference type="InterPro" id="IPR020592">
    <property type="entry name" value="Ribosomal_bS16_CS"/>
</dbReference>
<dbReference type="Gene3D" id="3.30.1320.10">
    <property type="match status" value="1"/>
</dbReference>
<dbReference type="InterPro" id="IPR000307">
    <property type="entry name" value="Ribosomal_bS16"/>
</dbReference>
<dbReference type="InterPro" id="IPR023803">
    <property type="entry name" value="Ribosomal_bS16_dom_sf"/>
</dbReference>
<evidence type="ECO:0000256" key="1">
    <source>
        <dbReference type="ARBA" id="ARBA00022980"/>
    </source>
</evidence>
<accession>A0A1F7UXP9</accession>
<evidence type="ECO:0000313" key="5">
    <source>
        <dbReference type="EMBL" id="OGL82437.1"/>
    </source>
</evidence>
<keyword evidence="2 3" id="KW-0687">Ribonucleoprotein</keyword>
<comment type="caution">
    <text evidence="5">The sequence shown here is derived from an EMBL/GenBank/DDBJ whole genome shotgun (WGS) entry which is preliminary data.</text>
</comment>
<dbReference type="NCBIfam" id="TIGR00002">
    <property type="entry name" value="S16"/>
    <property type="match status" value="1"/>
</dbReference>